<organism evidence="2 3">
    <name type="scientific">Dyadobacter psychrophilus</name>
    <dbReference type="NCBI Taxonomy" id="651661"/>
    <lineage>
        <taxon>Bacteria</taxon>
        <taxon>Pseudomonadati</taxon>
        <taxon>Bacteroidota</taxon>
        <taxon>Cytophagia</taxon>
        <taxon>Cytophagales</taxon>
        <taxon>Spirosomataceae</taxon>
        <taxon>Dyadobacter</taxon>
    </lineage>
</organism>
<keyword evidence="3" id="KW-1185">Reference proteome</keyword>
<evidence type="ECO:0000259" key="1">
    <source>
        <dbReference type="Pfam" id="PF16117"/>
    </source>
</evidence>
<dbReference type="RefSeq" id="WP_082212682.1">
    <property type="nucleotide sequence ID" value="NZ_FUZA01000001.1"/>
</dbReference>
<evidence type="ECO:0000313" key="2">
    <source>
        <dbReference type="EMBL" id="SKB42799.1"/>
    </source>
</evidence>
<reference evidence="3" key="1">
    <citation type="submission" date="2017-02" db="EMBL/GenBank/DDBJ databases">
        <authorList>
            <person name="Varghese N."/>
            <person name="Submissions S."/>
        </authorList>
    </citation>
    <scope>NUCLEOTIDE SEQUENCE [LARGE SCALE GENOMIC DNA]</scope>
    <source>
        <strain evidence="3">DSM 22270</strain>
    </source>
</reference>
<dbReference type="EMBL" id="FUZA01000001">
    <property type="protein sequence ID" value="SKB42799.1"/>
    <property type="molecule type" value="Genomic_DNA"/>
</dbReference>
<sequence>MKSHPTNKVVEYLLILFLTTYVLPGYAQEGYPVPPFNKNRLFYIQHSKNHNTFVYDAFIQDGNIQADKPVNVYKIAYTEKGKLTPLTLIQRKFAFGIKSKRLSANVYEMQLAASKKVTFYLNLVKSGMPKVHVTVNNRKMFLDRIFLKIKEGTSGIKVKLDYALFYGTDFDTGQNIIERTVPKE</sequence>
<name>A0A1T5B6W5_9BACT</name>
<dbReference type="STRING" id="651661.SAMN05660293_00050"/>
<dbReference type="InterPro" id="IPR032269">
    <property type="entry name" value="DUF4833"/>
</dbReference>
<feature type="domain" description="DUF4833" evidence="1">
    <location>
        <begin position="42"/>
        <end position="179"/>
    </location>
</feature>
<gene>
    <name evidence="2" type="ORF">SAMN05660293_00050</name>
</gene>
<evidence type="ECO:0000313" key="3">
    <source>
        <dbReference type="Proteomes" id="UP000190897"/>
    </source>
</evidence>
<dbReference type="Pfam" id="PF16117">
    <property type="entry name" value="DUF4833"/>
    <property type="match status" value="1"/>
</dbReference>
<dbReference type="Proteomes" id="UP000190897">
    <property type="component" value="Unassembled WGS sequence"/>
</dbReference>
<proteinExistence type="predicted"/>
<dbReference type="OrthoDB" id="9785831at2"/>
<dbReference type="AlphaFoldDB" id="A0A1T5B6W5"/>
<accession>A0A1T5B6W5</accession>
<protein>
    <recommendedName>
        <fullName evidence="1">DUF4833 domain-containing protein</fullName>
    </recommendedName>
</protein>